<dbReference type="InterPro" id="IPR016066">
    <property type="entry name" value="A-D-PHexomutase_CS"/>
</dbReference>
<evidence type="ECO:0000259" key="7">
    <source>
        <dbReference type="Pfam" id="PF02878"/>
    </source>
</evidence>
<proteinExistence type="inferred from homology"/>
<reference evidence="8 9" key="1">
    <citation type="journal article" date="2015" name="Nature">
        <title>rRNA introns, odd ribosomes, and small enigmatic genomes across a large radiation of phyla.</title>
        <authorList>
            <person name="Brown C.T."/>
            <person name="Hug L.A."/>
            <person name="Thomas B.C."/>
            <person name="Sharon I."/>
            <person name="Castelle C.J."/>
            <person name="Singh A."/>
            <person name="Wilkins M.J."/>
            <person name="Williams K.H."/>
            <person name="Banfield J.F."/>
        </authorList>
    </citation>
    <scope>NUCLEOTIDE SEQUENCE [LARGE SCALE GENOMIC DNA]</scope>
</reference>
<keyword evidence="5" id="KW-0460">Magnesium</keyword>
<dbReference type="Proteomes" id="UP000034682">
    <property type="component" value="Unassembled WGS sequence"/>
</dbReference>
<feature type="domain" description="Alpha-D-phosphohexomutase alpha/beta/alpha" evidence="7">
    <location>
        <begin position="5"/>
        <end position="133"/>
    </location>
</feature>
<keyword evidence="3" id="KW-0597">Phosphoprotein</keyword>
<accession>A0A0G1W1S3</accession>
<evidence type="ECO:0000313" key="9">
    <source>
        <dbReference type="Proteomes" id="UP000034682"/>
    </source>
</evidence>
<dbReference type="EMBL" id="LCOK01000028">
    <property type="protein sequence ID" value="KKU76245.1"/>
    <property type="molecule type" value="Genomic_DNA"/>
</dbReference>
<dbReference type="AlphaFoldDB" id="A0A0G1W1S3"/>
<dbReference type="GO" id="GO:0000287">
    <property type="term" value="F:magnesium ion binding"/>
    <property type="evidence" value="ECO:0007669"/>
    <property type="project" value="InterPro"/>
</dbReference>
<gene>
    <name evidence="8" type="ORF">UY02_C0028G0014</name>
</gene>
<organism evidence="8 9">
    <name type="scientific">Candidatus Giovannonibacteria bacterium GW2011_GWB1_47_6b</name>
    <dbReference type="NCBI Taxonomy" id="1618655"/>
    <lineage>
        <taxon>Bacteria</taxon>
        <taxon>Candidatus Giovannoniibacteriota</taxon>
    </lineage>
</organism>
<dbReference type="InterPro" id="IPR005844">
    <property type="entry name" value="A-D-PHexomutase_a/b/a-I"/>
</dbReference>
<dbReference type="InterPro" id="IPR016055">
    <property type="entry name" value="A-D-PHexomutase_a/b/a-I/II/III"/>
</dbReference>
<keyword evidence="4" id="KW-0479">Metal-binding</keyword>
<protein>
    <submittedName>
        <fullName evidence="8">Phosphomannomutase</fullName>
    </submittedName>
</protein>
<dbReference type="PANTHER" id="PTHR43771:SF1">
    <property type="entry name" value="PHOSPHOMANNOMUTASE"/>
    <property type="match status" value="1"/>
</dbReference>
<dbReference type="PANTHER" id="PTHR43771">
    <property type="entry name" value="PHOSPHOMANNOMUTASE"/>
    <property type="match status" value="1"/>
</dbReference>
<name>A0A0G1W1S3_9BACT</name>
<dbReference type="Pfam" id="PF02878">
    <property type="entry name" value="PGM_PMM_I"/>
    <property type="match status" value="1"/>
</dbReference>
<evidence type="ECO:0000256" key="5">
    <source>
        <dbReference type="ARBA" id="ARBA00022842"/>
    </source>
</evidence>
<dbReference type="PROSITE" id="PS00710">
    <property type="entry name" value="PGM_PMM"/>
    <property type="match status" value="1"/>
</dbReference>
<evidence type="ECO:0000256" key="2">
    <source>
        <dbReference type="ARBA" id="ARBA00010231"/>
    </source>
</evidence>
<dbReference type="GO" id="GO:0016868">
    <property type="term" value="F:intramolecular phosphotransferase activity"/>
    <property type="evidence" value="ECO:0007669"/>
    <property type="project" value="InterPro"/>
</dbReference>
<sequence>MDSSIFKAYDIRGKYPQEINEKIVSEIIRRFFNSKFKIIIGHDARLSSPSLYKALNKNLKIDNSCLPVGMGKLKIVPAGMTTTPMLYFLVNKLKADFGIMLTASHNPKEYNGLKIVGKNAIPISGKEILRIMNKE</sequence>
<evidence type="ECO:0000256" key="4">
    <source>
        <dbReference type="ARBA" id="ARBA00022723"/>
    </source>
</evidence>
<dbReference type="Gene3D" id="3.40.120.10">
    <property type="entry name" value="Alpha-D-Glucose-1,6-Bisphosphate, subunit A, domain 3"/>
    <property type="match status" value="1"/>
</dbReference>
<evidence type="ECO:0000256" key="6">
    <source>
        <dbReference type="ARBA" id="ARBA00023235"/>
    </source>
</evidence>
<comment type="caution">
    <text evidence="8">The sequence shown here is derived from an EMBL/GenBank/DDBJ whole genome shotgun (WGS) entry which is preliminary data.</text>
</comment>
<keyword evidence="6" id="KW-0413">Isomerase</keyword>
<dbReference type="GO" id="GO:0005975">
    <property type="term" value="P:carbohydrate metabolic process"/>
    <property type="evidence" value="ECO:0007669"/>
    <property type="project" value="InterPro"/>
</dbReference>
<dbReference type="SUPFAM" id="SSF53738">
    <property type="entry name" value="Phosphoglucomutase, first 3 domains"/>
    <property type="match status" value="1"/>
</dbReference>
<evidence type="ECO:0000256" key="3">
    <source>
        <dbReference type="ARBA" id="ARBA00022553"/>
    </source>
</evidence>
<evidence type="ECO:0000313" key="8">
    <source>
        <dbReference type="EMBL" id="KKU76245.1"/>
    </source>
</evidence>
<comment type="cofactor">
    <cofactor evidence="1">
        <name>Mg(2+)</name>
        <dbReference type="ChEBI" id="CHEBI:18420"/>
    </cofactor>
</comment>
<evidence type="ECO:0000256" key="1">
    <source>
        <dbReference type="ARBA" id="ARBA00001946"/>
    </source>
</evidence>
<comment type="similarity">
    <text evidence="2">Belongs to the phosphohexose mutase family.</text>
</comment>